<evidence type="ECO:0000313" key="3">
    <source>
        <dbReference type="WBParaSite" id="scf7180000422234.g8595"/>
    </source>
</evidence>
<dbReference type="InterPro" id="IPR038050">
    <property type="entry name" value="Neuro_actylchol_rec"/>
</dbReference>
<dbReference type="GO" id="GO:0016020">
    <property type="term" value="C:membrane"/>
    <property type="evidence" value="ECO:0007669"/>
    <property type="project" value="InterPro"/>
</dbReference>
<organism evidence="2 3">
    <name type="scientific">Meloidogyne floridensis</name>
    <dbReference type="NCBI Taxonomy" id="298350"/>
    <lineage>
        <taxon>Eukaryota</taxon>
        <taxon>Metazoa</taxon>
        <taxon>Ecdysozoa</taxon>
        <taxon>Nematoda</taxon>
        <taxon>Chromadorea</taxon>
        <taxon>Rhabditida</taxon>
        <taxon>Tylenchina</taxon>
        <taxon>Tylenchomorpha</taxon>
        <taxon>Tylenchoidea</taxon>
        <taxon>Meloidogynidae</taxon>
        <taxon>Meloidogyninae</taxon>
        <taxon>Meloidogyne</taxon>
    </lineage>
</organism>
<feature type="transmembrane region" description="Helical" evidence="1">
    <location>
        <begin position="112"/>
        <end position="133"/>
    </location>
</feature>
<reference evidence="3" key="1">
    <citation type="submission" date="2022-11" db="UniProtKB">
        <authorList>
            <consortium name="WormBaseParasite"/>
        </authorList>
    </citation>
    <scope>IDENTIFICATION</scope>
</reference>
<sequence length="138" mass="15980">MPLQQQPPLPINEDETAALLARTNDYGYIPPGYGLLNGNLLKEPQKQQQQQLILSFYSPQGMDNSLFSNINDEIIPQLKENIKEEEEDGGNSLLNKNKILNRSRKEQLALKIDRYSALLFPALFALFNVFYWYHYMTE</sequence>
<evidence type="ECO:0000256" key="1">
    <source>
        <dbReference type="SAM" id="Phobius"/>
    </source>
</evidence>
<keyword evidence="2" id="KW-1185">Reference proteome</keyword>
<protein>
    <submittedName>
        <fullName evidence="3">Uncharacterized protein</fullName>
    </submittedName>
</protein>
<dbReference type="Gene3D" id="1.20.58.390">
    <property type="entry name" value="Neurotransmitter-gated ion-channel transmembrane domain"/>
    <property type="match status" value="1"/>
</dbReference>
<dbReference type="SUPFAM" id="SSF90112">
    <property type="entry name" value="Neurotransmitter-gated ion-channel transmembrane pore"/>
    <property type="match status" value="1"/>
</dbReference>
<evidence type="ECO:0000313" key="2">
    <source>
        <dbReference type="Proteomes" id="UP000887560"/>
    </source>
</evidence>
<keyword evidence="1" id="KW-0812">Transmembrane</keyword>
<keyword evidence="1" id="KW-1133">Transmembrane helix</keyword>
<accession>A0A915P2V6</accession>
<name>A0A915P2V6_9BILA</name>
<dbReference type="GO" id="GO:0006811">
    <property type="term" value="P:monoatomic ion transport"/>
    <property type="evidence" value="ECO:0007669"/>
    <property type="project" value="InterPro"/>
</dbReference>
<dbReference type="InterPro" id="IPR036719">
    <property type="entry name" value="Neuro-gated_channel_TM_sf"/>
</dbReference>
<dbReference type="Proteomes" id="UP000887560">
    <property type="component" value="Unplaced"/>
</dbReference>
<proteinExistence type="predicted"/>
<dbReference type="WBParaSite" id="scf7180000422234.g8595">
    <property type="protein sequence ID" value="scf7180000422234.g8595"/>
    <property type="gene ID" value="scf7180000422234.g8595"/>
</dbReference>
<keyword evidence="1" id="KW-0472">Membrane</keyword>
<dbReference type="AlphaFoldDB" id="A0A915P2V6"/>